<evidence type="ECO:0000256" key="1">
    <source>
        <dbReference type="RuleBase" id="RU000682"/>
    </source>
</evidence>
<evidence type="ECO:0000256" key="2">
    <source>
        <dbReference type="SAM" id="MobiDB-lite"/>
    </source>
</evidence>
<dbReference type="SMART" id="SM00389">
    <property type="entry name" value="HOX"/>
    <property type="match status" value="1"/>
</dbReference>
<protein>
    <submittedName>
        <fullName evidence="4">XP_036355917.1homeobox protein Hox-D11-like</fullName>
    </submittedName>
</protein>
<gene>
    <name evidence="4" type="ORF">OCTVUL_1B013365</name>
</gene>
<dbReference type="InterPro" id="IPR009057">
    <property type="entry name" value="Homeodomain-like_sf"/>
</dbReference>
<dbReference type="AlphaFoldDB" id="A0AA36BVI7"/>
<feature type="compositionally biased region" description="Low complexity" evidence="2">
    <location>
        <begin position="283"/>
        <end position="312"/>
    </location>
</feature>
<dbReference type="GO" id="GO:0003677">
    <property type="term" value="F:DNA binding"/>
    <property type="evidence" value="ECO:0007669"/>
    <property type="project" value="UniProtKB-KW"/>
</dbReference>
<organism evidence="4 5">
    <name type="scientific">Octopus vulgaris</name>
    <name type="common">Common octopus</name>
    <dbReference type="NCBI Taxonomy" id="6645"/>
    <lineage>
        <taxon>Eukaryota</taxon>
        <taxon>Metazoa</taxon>
        <taxon>Spiralia</taxon>
        <taxon>Lophotrochozoa</taxon>
        <taxon>Mollusca</taxon>
        <taxon>Cephalopoda</taxon>
        <taxon>Coleoidea</taxon>
        <taxon>Octopodiformes</taxon>
        <taxon>Octopoda</taxon>
        <taxon>Incirrata</taxon>
        <taxon>Octopodidae</taxon>
        <taxon>Octopus</taxon>
    </lineage>
</organism>
<keyword evidence="5" id="KW-1185">Reference proteome</keyword>
<dbReference type="Proteomes" id="UP001162480">
    <property type="component" value="Chromosome 25"/>
</dbReference>
<evidence type="ECO:0000313" key="5">
    <source>
        <dbReference type="Proteomes" id="UP001162480"/>
    </source>
</evidence>
<name>A0AA36BVI7_OCTVU</name>
<accession>A0AA36BVI7</accession>
<feature type="region of interest" description="Disordered" evidence="2">
    <location>
        <begin position="271"/>
        <end position="326"/>
    </location>
</feature>
<comment type="subcellular location">
    <subcellularLocation>
        <location evidence="1">Nucleus</location>
    </subcellularLocation>
</comment>
<reference evidence="4" key="1">
    <citation type="submission" date="2023-08" db="EMBL/GenBank/DDBJ databases">
        <authorList>
            <person name="Alioto T."/>
            <person name="Alioto T."/>
            <person name="Gomez Garrido J."/>
        </authorList>
    </citation>
    <scope>NUCLEOTIDE SEQUENCE</scope>
</reference>
<dbReference type="InterPro" id="IPR001356">
    <property type="entry name" value="HD"/>
</dbReference>
<dbReference type="GO" id="GO:0005634">
    <property type="term" value="C:nucleus"/>
    <property type="evidence" value="ECO:0007669"/>
    <property type="project" value="UniProtKB-SubCell"/>
</dbReference>
<keyword evidence="1" id="KW-0238">DNA-binding</keyword>
<feature type="region of interest" description="Disordered" evidence="2">
    <location>
        <begin position="1"/>
        <end position="50"/>
    </location>
</feature>
<feature type="compositionally biased region" description="Basic and acidic residues" evidence="2">
    <location>
        <begin position="313"/>
        <end position="324"/>
    </location>
</feature>
<dbReference type="SUPFAM" id="SSF46689">
    <property type="entry name" value="Homeodomain-like"/>
    <property type="match status" value="1"/>
</dbReference>
<sequence>MFTRSQPFPRELQYDSTRPSDDKQKEDKATFSRVTSNVSPELRLQPATTKEPRNYEEIFRRSNCYRTAMINSTASTIPSNFQRNIFDCYSNGKTLSDAVFSGNTTCEDFEPNFCTASFDSEKNLPGHETSVMDYSNENEKVYSFPRFLKTHRNTNPTRDCQSKFLNFDTQTQSCKSGHYLNNSNLSLPDCSRFMQMENEPNVTVFRNISQRPFNSHMPISIRSGPPDCTRTRQPIIRMEPEYSINADEEYEIDGRTCVNVNIDKLHTGGLDKTTPLCSNPVHPSNTPPSLSSTAAAGTTPSPPLTTASASSSDSKEIPQRDQAKPFRQPYLPFQLELLEASYNRERFCSGETRKKLVKRTGLSDKQIRICNKYPSLSGVTRSSRSYLLDQ</sequence>
<evidence type="ECO:0000259" key="3">
    <source>
        <dbReference type="SMART" id="SM00389"/>
    </source>
</evidence>
<dbReference type="CDD" id="cd00086">
    <property type="entry name" value="homeodomain"/>
    <property type="match status" value="1"/>
</dbReference>
<dbReference type="EMBL" id="OX597838">
    <property type="protein sequence ID" value="CAI9740537.1"/>
    <property type="molecule type" value="Genomic_DNA"/>
</dbReference>
<dbReference type="Gene3D" id="1.10.10.60">
    <property type="entry name" value="Homeodomain-like"/>
    <property type="match status" value="1"/>
</dbReference>
<keyword evidence="1" id="KW-0371">Homeobox</keyword>
<proteinExistence type="predicted"/>
<feature type="compositionally biased region" description="Basic and acidic residues" evidence="2">
    <location>
        <begin position="18"/>
        <end position="30"/>
    </location>
</feature>
<evidence type="ECO:0000313" key="4">
    <source>
        <dbReference type="EMBL" id="CAI9740537.1"/>
    </source>
</evidence>
<keyword evidence="1" id="KW-0539">Nucleus</keyword>
<dbReference type="Pfam" id="PF00046">
    <property type="entry name" value="Homeodomain"/>
    <property type="match status" value="1"/>
</dbReference>
<feature type="domain" description="Homeobox" evidence="3">
    <location>
        <begin position="323"/>
        <end position="383"/>
    </location>
</feature>